<dbReference type="OrthoDB" id="5623159at2"/>
<dbReference type="InterPro" id="IPR036366">
    <property type="entry name" value="PGBDSf"/>
</dbReference>
<feature type="domain" description="Peptidoglycan binding-like" evidence="2">
    <location>
        <begin position="171"/>
        <end position="224"/>
    </location>
</feature>
<evidence type="ECO:0000259" key="2">
    <source>
        <dbReference type="Pfam" id="PF01471"/>
    </source>
</evidence>
<proteinExistence type="predicted"/>
<dbReference type="AlphaFoldDB" id="A0A3M9NS41"/>
<dbReference type="Pfam" id="PF05257">
    <property type="entry name" value="CHAP"/>
    <property type="match status" value="1"/>
</dbReference>
<dbReference type="Gene3D" id="1.10.101.10">
    <property type="entry name" value="PGBD-like superfamily/PGBD"/>
    <property type="match status" value="2"/>
</dbReference>
<dbReference type="InterPro" id="IPR036365">
    <property type="entry name" value="PGBD-like_sf"/>
</dbReference>
<dbReference type="InterPro" id="IPR007921">
    <property type="entry name" value="CHAP_dom"/>
</dbReference>
<sequence>MSRQSILDTAAAENGTKESPANSNKTKYGQWYGLDGVKWCCIFVSWVYDHAGNPLEAIDTSKGYQSCQSGFHFWKRNNRIVREPQPGDIVLYDWTGDGLCDHTGIFVKWLDAAKTTLQAWEGNTAQGNDSDGGQVMLRIRKKTLVKAFATPIALVEGLPANNNNNLGKGDRGSDVTSLQKMLHDLDFKVTVDGMFGSETENVVKEFQQKHSLSVTGIVTPEVLGVIQEEASLPPVPEKKFTSGAFIKKGDSGSAVVSIQHALNTVGANPAVDEDGVFGNETVKAVKTFQAKRNLEADGIVGPATFAALGITDV</sequence>
<comment type="caution">
    <text evidence="4">The sequence shown here is derived from an EMBL/GenBank/DDBJ whole genome shotgun (WGS) entry which is preliminary data.</text>
</comment>
<organism evidence="4 5">
    <name type="scientific">Hanamia caeni</name>
    <dbReference type="NCBI Taxonomy" id="2294116"/>
    <lineage>
        <taxon>Bacteria</taxon>
        <taxon>Pseudomonadati</taxon>
        <taxon>Bacteroidota</taxon>
        <taxon>Chitinophagia</taxon>
        <taxon>Chitinophagales</taxon>
        <taxon>Chitinophagaceae</taxon>
        <taxon>Hanamia</taxon>
    </lineage>
</organism>
<dbReference type="Proteomes" id="UP000267223">
    <property type="component" value="Unassembled WGS sequence"/>
</dbReference>
<dbReference type="PANTHER" id="PTHR41533">
    <property type="entry name" value="L,D-TRANSPEPTIDASE HI_1667-RELATED"/>
    <property type="match status" value="1"/>
</dbReference>
<dbReference type="EMBL" id="RJJR01000001">
    <property type="protein sequence ID" value="RNI39878.1"/>
    <property type="molecule type" value="Genomic_DNA"/>
</dbReference>
<dbReference type="InterPro" id="IPR052905">
    <property type="entry name" value="LD-transpeptidase_YkuD-like"/>
</dbReference>
<evidence type="ECO:0000313" key="4">
    <source>
        <dbReference type="EMBL" id="RNI39878.1"/>
    </source>
</evidence>
<dbReference type="Pfam" id="PF01471">
    <property type="entry name" value="PG_binding_1"/>
    <property type="match status" value="2"/>
</dbReference>
<dbReference type="PANTHER" id="PTHR41533:SF1">
    <property type="entry name" value="L,D-TRANSPEPTIDASE YCBB-RELATED"/>
    <property type="match status" value="1"/>
</dbReference>
<dbReference type="RefSeq" id="WP_123118769.1">
    <property type="nucleotide sequence ID" value="NZ_RJJR01000001.1"/>
</dbReference>
<evidence type="ECO:0000313" key="5">
    <source>
        <dbReference type="Proteomes" id="UP000267223"/>
    </source>
</evidence>
<name>A0A3M9NS41_9BACT</name>
<gene>
    <name evidence="4" type="ORF">EFY79_00820</name>
</gene>
<feature type="domain" description="Peptidase C51" evidence="3">
    <location>
        <begin position="35"/>
        <end position="111"/>
    </location>
</feature>
<reference evidence="4 5" key="1">
    <citation type="submission" date="2018-11" db="EMBL/GenBank/DDBJ databases">
        <title>Draft genome sequence of Ferruginibacter sp. BO-59.</title>
        <authorList>
            <person name="Im W.T."/>
        </authorList>
    </citation>
    <scope>NUCLEOTIDE SEQUENCE [LARGE SCALE GENOMIC DNA]</scope>
    <source>
        <strain evidence="4 5">BO-59</strain>
    </source>
</reference>
<dbReference type="InterPro" id="IPR002477">
    <property type="entry name" value="Peptidoglycan-bd-like"/>
</dbReference>
<accession>A0A3M9NS41</accession>
<dbReference type="Gene3D" id="3.90.1720.10">
    <property type="entry name" value="endopeptidase domain like (from Nostoc punctiforme)"/>
    <property type="match status" value="1"/>
</dbReference>
<protein>
    <submittedName>
        <fullName evidence="4">CHAP domain-containing protein</fullName>
    </submittedName>
</protein>
<feature type="region of interest" description="Disordered" evidence="1">
    <location>
        <begin position="1"/>
        <end position="23"/>
    </location>
</feature>
<dbReference type="InterPro" id="IPR038765">
    <property type="entry name" value="Papain-like_cys_pep_sf"/>
</dbReference>
<feature type="domain" description="Peptidoglycan binding-like" evidence="2">
    <location>
        <begin position="251"/>
        <end position="308"/>
    </location>
</feature>
<evidence type="ECO:0000256" key="1">
    <source>
        <dbReference type="SAM" id="MobiDB-lite"/>
    </source>
</evidence>
<evidence type="ECO:0000259" key="3">
    <source>
        <dbReference type="Pfam" id="PF05257"/>
    </source>
</evidence>
<dbReference type="SUPFAM" id="SSF54001">
    <property type="entry name" value="Cysteine proteinases"/>
    <property type="match status" value="1"/>
</dbReference>
<dbReference type="SUPFAM" id="SSF47090">
    <property type="entry name" value="PGBD-like"/>
    <property type="match status" value="2"/>
</dbReference>
<keyword evidence="5" id="KW-1185">Reference proteome</keyword>